<dbReference type="SUPFAM" id="SSF47413">
    <property type="entry name" value="lambda repressor-like DNA-binding domains"/>
    <property type="match status" value="1"/>
</dbReference>
<dbReference type="Pfam" id="PF13560">
    <property type="entry name" value="HTH_31"/>
    <property type="match status" value="1"/>
</dbReference>
<accession>A0A3Q9J151</accession>
<dbReference type="InterPro" id="IPR027417">
    <property type="entry name" value="P-loop_NTPase"/>
</dbReference>
<dbReference type="Gene3D" id="3.40.50.300">
    <property type="entry name" value="P-loop containing nucleotide triphosphate hydrolases"/>
    <property type="match status" value="1"/>
</dbReference>
<dbReference type="PANTHER" id="PTHR47691">
    <property type="entry name" value="REGULATOR-RELATED"/>
    <property type="match status" value="1"/>
</dbReference>
<gene>
    <name evidence="2" type="primary">afsR_1</name>
    <name evidence="2" type="ORF">CVS47_02290</name>
</gene>
<reference evidence="2 3" key="1">
    <citation type="submission" date="2018-08" db="EMBL/GenBank/DDBJ databases">
        <title>Microbacterium lemovicicum sp. nov., a bacterium isolated from a natural uranium-rich soil.</title>
        <authorList>
            <person name="ORTET P."/>
        </authorList>
    </citation>
    <scope>NUCLEOTIDE SEQUENCE [LARGE SCALE GENOMIC DNA]</scope>
    <source>
        <strain evidence="2 3">Viu22</strain>
    </source>
</reference>
<dbReference type="InterPro" id="IPR019734">
    <property type="entry name" value="TPR_rpt"/>
</dbReference>
<feature type="domain" description="HTH cro/C1-type" evidence="1">
    <location>
        <begin position="11"/>
        <end position="66"/>
    </location>
</feature>
<dbReference type="Gene3D" id="1.25.40.10">
    <property type="entry name" value="Tetratricopeptide repeat domain"/>
    <property type="match status" value="1"/>
</dbReference>
<proteinExistence type="predicted"/>
<dbReference type="SUPFAM" id="SSF52540">
    <property type="entry name" value="P-loop containing nucleoside triphosphate hydrolases"/>
    <property type="match status" value="1"/>
</dbReference>
<dbReference type="InterPro" id="IPR001387">
    <property type="entry name" value="Cro/C1-type_HTH"/>
</dbReference>
<evidence type="ECO:0000313" key="3">
    <source>
        <dbReference type="Proteomes" id="UP000276888"/>
    </source>
</evidence>
<dbReference type="SMART" id="SM00028">
    <property type="entry name" value="TPR"/>
    <property type="match status" value="2"/>
</dbReference>
<organism evidence="2 3">
    <name type="scientific">Microbacterium lemovicicum</name>
    <dbReference type="NCBI Taxonomy" id="1072463"/>
    <lineage>
        <taxon>Bacteria</taxon>
        <taxon>Bacillati</taxon>
        <taxon>Actinomycetota</taxon>
        <taxon>Actinomycetes</taxon>
        <taxon>Micrococcales</taxon>
        <taxon>Microbacteriaceae</taxon>
        <taxon>Microbacterium</taxon>
    </lineage>
</organism>
<dbReference type="SUPFAM" id="SSF48452">
    <property type="entry name" value="TPR-like"/>
    <property type="match status" value="1"/>
</dbReference>
<evidence type="ECO:0000259" key="1">
    <source>
        <dbReference type="PROSITE" id="PS50943"/>
    </source>
</evidence>
<evidence type="ECO:0000313" key="2">
    <source>
        <dbReference type="EMBL" id="AZS37649.1"/>
    </source>
</evidence>
<dbReference type="RefSeq" id="WP_127096181.1">
    <property type="nucleotide sequence ID" value="NZ_CP031423.1"/>
</dbReference>
<dbReference type="Proteomes" id="UP000276888">
    <property type="component" value="Chromosome"/>
</dbReference>
<dbReference type="SMART" id="SM00530">
    <property type="entry name" value="HTH_XRE"/>
    <property type="match status" value="1"/>
</dbReference>
<dbReference type="PANTHER" id="PTHR47691:SF3">
    <property type="entry name" value="HTH-TYPE TRANSCRIPTIONAL REGULATOR RV0890C-RELATED"/>
    <property type="match status" value="1"/>
</dbReference>
<dbReference type="GO" id="GO:0043531">
    <property type="term" value="F:ADP binding"/>
    <property type="evidence" value="ECO:0007669"/>
    <property type="project" value="InterPro"/>
</dbReference>
<dbReference type="KEGG" id="mlv:CVS47_02290"/>
<dbReference type="CDD" id="cd00093">
    <property type="entry name" value="HTH_XRE"/>
    <property type="match status" value="1"/>
</dbReference>
<protein>
    <submittedName>
        <fullName evidence="2">Regulatory protein AfsR</fullName>
    </submittedName>
</protein>
<dbReference type="InterPro" id="IPR010982">
    <property type="entry name" value="Lambda_DNA-bd_dom_sf"/>
</dbReference>
<sequence>MAGRTHIGDLLRAHRLAGDLTLEALAERTGVSGRAISDIERGVSVGPRRSTVEALAAGLSLDPRSRAEFLTAARTGRWFTGANPEQAEREPRRLVDFSGREAEVEALAALIIDSQDRSVGTPTVVVSGAPGVGKTTVVVEAVHRAGAGGRRRLFADLGGLGGARPNPLQVLQTLLRQIGRSADDVRTTEQAQAVWAEVTADGGVVVILDDATSEAQVRAVLESAGGSVVLVTSRRTLAGLEGARHISLSALSTADSVRFLDETIPLDQRQEGSLHELASLCGHLPLALRVAASRIASRPGWSVEDFARRLRSEDRRVGSLVAGDLAVAPAFAASYDSLSLPMQEMFRTLSLLRGSSFTASHAAAASDIDDDSATDALEELVDLGLVEPLRGHRYRLHDLLRIYARGRLHADVPPDVIATRRCRADRWLLATAGDAGMMFAPMTEGERLAARPGDGFTTSSEARDWLMAEADSWFAAYQWTAADGRHEEIVAATARIQHFGDLWHAWGRWHEFFALAASAAAAVGNAEAEARALIDLAHMHQHETFDFHAALGAARRALEIVHPSGNAALMAETHASIGFSAYHLGELDLAREASERALALSVELGHSEGEVTARGTLALVLLTQDPDAALGELRRIIEVTQSPTTVMSEHYRHITKLNAMGITARTLLVLKRYEDAIVEASALIRVVESADPGDVSSRARGHRHRGFAHLGVGDHVSARRDLVSALELAGKHRPDSWAADIEEALASLPDEGDDA</sequence>
<dbReference type="Gene3D" id="1.10.260.40">
    <property type="entry name" value="lambda repressor-like DNA-binding domains"/>
    <property type="match status" value="1"/>
</dbReference>
<dbReference type="OrthoDB" id="7628974at2"/>
<dbReference type="InterPro" id="IPR011990">
    <property type="entry name" value="TPR-like_helical_dom_sf"/>
</dbReference>
<dbReference type="GO" id="GO:0003677">
    <property type="term" value="F:DNA binding"/>
    <property type="evidence" value="ECO:0007669"/>
    <property type="project" value="InterPro"/>
</dbReference>
<name>A0A3Q9J151_9MICO</name>
<dbReference type="EMBL" id="CP031423">
    <property type="protein sequence ID" value="AZS37649.1"/>
    <property type="molecule type" value="Genomic_DNA"/>
</dbReference>
<keyword evidence="3" id="KW-1185">Reference proteome</keyword>
<dbReference type="PROSITE" id="PS50943">
    <property type="entry name" value="HTH_CROC1"/>
    <property type="match status" value="1"/>
</dbReference>
<dbReference type="PRINTS" id="PR00364">
    <property type="entry name" value="DISEASERSIST"/>
</dbReference>
<dbReference type="AlphaFoldDB" id="A0A3Q9J151"/>